<comment type="caution">
    <text evidence="2">The sequence shown here is derived from an EMBL/GenBank/DDBJ whole genome shotgun (WGS) entry which is preliminary data.</text>
</comment>
<proteinExistence type="predicted"/>
<reference evidence="2" key="1">
    <citation type="journal article" date="2022" name="bioRxiv">
        <title>Sequencing and chromosome-scale assembly of the giantPleurodeles waltlgenome.</title>
        <authorList>
            <person name="Brown T."/>
            <person name="Elewa A."/>
            <person name="Iarovenko S."/>
            <person name="Subramanian E."/>
            <person name="Araus A.J."/>
            <person name="Petzold A."/>
            <person name="Susuki M."/>
            <person name="Suzuki K.-i.T."/>
            <person name="Hayashi T."/>
            <person name="Toyoda A."/>
            <person name="Oliveira C."/>
            <person name="Osipova E."/>
            <person name="Leigh N.D."/>
            <person name="Simon A."/>
            <person name="Yun M.H."/>
        </authorList>
    </citation>
    <scope>NUCLEOTIDE SEQUENCE</scope>
    <source>
        <strain evidence="2">20211129_DDA</strain>
        <tissue evidence="2">Liver</tissue>
    </source>
</reference>
<evidence type="ECO:0000313" key="3">
    <source>
        <dbReference type="Proteomes" id="UP001066276"/>
    </source>
</evidence>
<organism evidence="2 3">
    <name type="scientific">Pleurodeles waltl</name>
    <name type="common">Iberian ribbed newt</name>
    <dbReference type="NCBI Taxonomy" id="8319"/>
    <lineage>
        <taxon>Eukaryota</taxon>
        <taxon>Metazoa</taxon>
        <taxon>Chordata</taxon>
        <taxon>Craniata</taxon>
        <taxon>Vertebrata</taxon>
        <taxon>Euteleostomi</taxon>
        <taxon>Amphibia</taxon>
        <taxon>Batrachia</taxon>
        <taxon>Caudata</taxon>
        <taxon>Salamandroidea</taxon>
        <taxon>Salamandridae</taxon>
        <taxon>Pleurodelinae</taxon>
        <taxon>Pleurodeles</taxon>
    </lineage>
</organism>
<feature type="region of interest" description="Disordered" evidence="1">
    <location>
        <begin position="9"/>
        <end position="28"/>
    </location>
</feature>
<evidence type="ECO:0000256" key="1">
    <source>
        <dbReference type="SAM" id="MobiDB-lite"/>
    </source>
</evidence>
<gene>
    <name evidence="2" type="ORF">NDU88_000747</name>
</gene>
<feature type="compositionally biased region" description="Basic and acidic residues" evidence="1">
    <location>
        <begin position="14"/>
        <end position="27"/>
    </location>
</feature>
<evidence type="ECO:0000313" key="2">
    <source>
        <dbReference type="EMBL" id="KAJ1103321.1"/>
    </source>
</evidence>
<sequence>MLLEGKEILSGVESGKREETKHADPNESPHFYADDAVLIARTPAGLKHLLDFFIDFIEALDLSTNFSKLRTMVVESKKKDQEKYFGSGTELTRAKLYQGVLSDERGAVRSPKEEYIVKSCGDDF</sequence>
<dbReference type="Proteomes" id="UP001066276">
    <property type="component" value="Chromosome 9"/>
</dbReference>
<name>A0AAV7MHQ0_PLEWA</name>
<protein>
    <recommendedName>
        <fullName evidence="4">Reverse transcriptase</fullName>
    </recommendedName>
</protein>
<accession>A0AAV7MHQ0</accession>
<evidence type="ECO:0008006" key="4">
    <source>
        <dbReference type="Google" id="ProtNLM"/>
    </source>
</evidence>
<keyword evidence="3" id="KW-1185">Reference proteome</keyword>
<dbReference type="EMBL" id="JANPWB010000013">
    <property type="protein sequence ID" value="KAJ1103321.1"/>
    <property type="molecule type" value="Genomic_DNA"/>
</dbReference>
<dbReference type="AlphaFoldDB" id="A0AAV7MHQ0"/>